<keyword evidence="11" id="KW-1185">Reference proteome</keyword>
<dbReference type="EMBL" id="WOGT01000004">
    <property type="protein sequence ID" value="MUN55280.1"/>
    <property type="molecule type" value="Genomic_DNA"/>
</dbReference>
<dbReference type="GO" id="GO:0015818">
    <property type="term" value="P:isoleucine transport"/>
    <property type="evidence" value="ECO:0007669"/>
    <property type="project" value="TreeGrafter"/>
</dbReference>
<reference evidence="10 11" key="1">
    <citation type="submission" date="2019-12" db="EMBL/GenBank/DDBJ databases">
        <authorList>
            <person name="Li J."/>
            <person name="Shi Y."/>
            <person name="Xu G."/>
            <person name="Xiao D."/>
            <person name="Ran X."/>
        </authorList>
    </citation>
    <scope>NUCLEOTIDE SEQUENCE [LARGE SCALE GENOMIC DNA]</scope>
    <source>
        <strain evidence="10 11">JCM 15915</strain>
    </source>
</reference>
<dbReference type="InterPro" id="IPR004685">
    <property type="entry name" value="Brnchd-chn_aa_trnsp_Livcs"/>
</dbReference>
<sequence length="464" mass="48106">MAQKAPHTSRHGISIAIAAMMLFSMFFGAGNLIIPPITGVESGENFWPAILGFISTGVLLPVLAVIAVAVTGNDVQDLARRGGRIFGLVFPILAYLSIGAFYALPRTATVSFSSAATPLLGWHSTWAAAAFSAGFFIVAFLMSLNPNGLADKLGKYLTPVLLVLLVLLILLGIFTIDHRPGQAVDDYAGHPASTGFVNGYLTMDSIAALAFGILVVSALKYKGLPAGPKLVRGVGLSAVVAGICLAVIYLGLGYVGNIIPKGSEYSDGAALLAAAAQQTMGIPGGIVFGLIVVLACLSTAVGLLGATSEFFNKLVPRVSYRAWLVIFCLISFAVSTTGLETVLAIAAPIVGFLYPPAITLILLTLLEPLVRRRLQWTFVCALIVASIWAALMTLESLNVATGVISPLIGWSPGHAQDLGWFLPTLVAAVVGLVIDLAGGARKGVPLGGESVADAENRTGAIPNG</sequence>
<feature type="transmembrane region" description="Helical" evidence="9">
    <location>
        <begin position="46"/>
        <end position="73"/>
    </location>
</feature>
<evidence type="ECO:0000256" key="9">
    <source>
        <dbReference type="SAM" id="Phobius"/>
    </source>
</evidence>
<feature type="transmembrane region" description="Helical" evidence="9">
    <location>
        <begin position="342"/>
        <end position="366"/>
    </location>
</feature>
<dbReference type="NCBIfam" id="TIGR00796">
    <property type="entry name" value="livcs"/>
    <property type="match status" value="1"/>
</dbReference>
<protein>
    <submittedName>
        <fullName evidence="10">Branched-chain amino acid transport system II carrier protein</fullName>
    </submittedName>
</protein>
<keyword evidence="3" id="KW-0813">Transport</keyword>
<evidence type="ECO:0000313" key="11">
    <source>
        <dbReference type="Proteomes" id="UP000462152"/>
    </source>
</evidence>
<dbReference type="GO" id="GO:0015188">
    <property type="term" value="F:L-isoleucine transmembrane transporter activity"/>
    <property type="evidence" value="ECO:0007669"/>
    <property type="project" value="TreeGrafter"/>
</dbReference>
<feature type="transmembrane region" description="Helical" evidence="9">
    <location>
        <begin position="196"/>
        <end position="218"/>
    </location>
</feature>
<evidence type="ECO:0000256" key="5">
    <source>
        <dbReference type="ARBA" id="ARBA00022692"/>
    </source>
</evidence>
<feature type="transmembrane region" description="Helical" evidence="9">
    <location>
        <begin position="85"/>
        <end position="104"/>
    </location>
</feature>
<dbReference type="AlphaFoldDB" id="A0A7K1LJK2"/>
<accession>A0A7K1LJK2</accession>
<feature type="transmembrane region" description="Helical" evidence="9">
    <location>
        <begin position="124"/>
        <end position="144"/>
    </location>
</feature>
<evidence type="ECO:0000256" key="6">
    <source>
        <dbReference type="ARBA" id="ARBA00022970"/>
    </source>
</evidence>
<dbReference type="GO" id="GO:0005304">
    <property type="term" value="F:L-valine transmembrane transporter activity"/>
    <property type="evidence" value="ECO:0007669"/>
    <property type="project" value="TreeGrafter"/>
</dbReference>
<keyword evidence="8 9" id="KW-0472">Membrane</keyword>
<evidence type="ECO:0000256" key="7">
    <source>
        <dbReference type="ARBA" id="ARBA00022989"/>
    </source>
</evidence>
<dbReference type="GO" id="GO:0005886">
    <property type="term" value="C:plasma membrane"/>
    <property type="evidence" value="ECO:0007669"/>
    <property type="project" value="UniProtKB-SubCell"/>
</dbReference>
<dbReference type="GO" id="GO:0015820">
    <property type="term" value="P:L-leucine transport"/>
    <property type="evidence" value="ECO:0007669"/>
    <property type="project" value="TreeGrafter"/>
</dbReference>
<evidence type="ECO:0000313" key="10">
    <source>
        <dbReference type="EMBL" id="MUN55280.1"/>
    </source>
</evidence>
<evidence type="ECO:0000256" key="3">
    <source>
        <dbReference type="ARBA" id="ARBA00022448"/>
    </source>
</evidence>
<keyword evidence="5 9" id="KW-0812">Transmembrane</keyword>
<proteinExistence type="inferred from homology"/>
<dbReference type="PANTHER" id="PTHR30588">
    <property type="entry name" value="BRANCHED-CHAIN AMINO ACID TRANSPORT SYSTEM 2 CARRIER PROTEIN"/>
    <property type="match status" value="1"/>
</dbReference>
<comment type="similarity">
    <text evidence="2">Belongs to the branched chain amino acid transporter family.</text>
</comment>
<keyword evidence="6" id="KW-0029">Amino-acid transport</keyword>
<organism evidence="10 11">
    <name type="scientific">Rothia koreensis</name>
    <dbReference type="NCBI Taxonomy" id="592378"/>
    <lineage>
        <taxon>Bacteria</taxon>
        <taxon>Bacillati</taxon>
        <taxon>Actinomycetota</taxon>
        <taxon>Actinomycetes</taxon>
        <taxon>Micrococcales</taxon>
        <taxon>Micrococcaceae</taxon>
        <taxon>Rothia</taxon>
    </lineage>
</organism>
<feature type="transmembrane region" description="Helical" evidence="9">
    <location>
        <begin position="286"/>
        <end position="306"/>
    </location>
</feature>
<keyword evidence="7 9" id="KW-1133">Transmembrane helix</keyword>
<feature type="transmembrane region" description="Helical" evidence="9">
    <location>
        <begin position="420"/>
        <end position="438"/>
    </location>
</feature>
<dbReference type="OrthoDB" id="9783920at2"/>
<dbReference type="PANTHER" id="PTHR30588:SF0">
    <property type="entry name" value="BRANCHED-CHAIN AMINO ACID PERMEASE BRNQ"/>
    <property type="match status" value="1"/>
</dbReference>
<feature type="transmembrane region" description="Helical" evidence="9">
    <location>
        <begin position="318"/>
        <end position="336"/>
    </location>
</feature>
<evidence type="ECO:0000256" key="8">
    <source>
        <dbReference type="ARBA" id="ARBA00023136"/>
    </source>
</evidence>
<evidence type="ECO:0000256" key="2">
    <source>
        <dbReference type="ARBA" id="ARBA00008540"/>
    </source>
</evidence>
<comment type="caution">
    <text evidence="10">The sequence shown here is derived from an EMBL/GenBank/DDBJ whole genome shotgun (WGS) entry which is preliminary data.</text>
</comment>
<dbReference type="Proteomes" id="UP000462152">
    <property type="component" value="Unassembled WGS sequence"/>
</dbReference>
<dbReference type="RefSeq" id="WP_129316197.1">
    <property type="nucleotide sequence ID" value="NZ_NOIQ01000020.1"/>
</dbReference>
<keyword evidence="4" id="KW-1003">Cell membrane</keyword>
<feature type="transmembrane region" description="Helical" evidence="9">
    <location>
        <begin position="378"/>
        <end position="400"/>
    </location>
</feature>
<feature type="transmembrane region" description="Helical" evidence="9">
    <location>
        <begin position="230"/>
        <end position="252"/>
    </location>
</feature>
<feature type="transmembrane region" description="Helical" evidence="9">
    <location>
        <begin position="12"/>
        <end position="34"/>
    </location>
</feature>
<name>A0A7K1LJK2_9MICC</name>
<evidence type="ECO:0000256" key="1">
    <source>
        <dbReference type="ARBA" id="ARBA00004651"/>
    </source>
</evidence>
<comment type="subcellular location">
    <subcellularLocation>
        <location evidence="1">Cell membrane</location>
        <topology evidence="1">Multi-pass membrane protein</topology>
    </subcellularLocation>
</comment>
<evidence type="ECO:0000256" key="4">
    <source>
        <dbReference type="ARBA" id="ARBA00022475"/>
    </source>
</evidence>
<dbReference type="GO" id="GO:0015190">
    <property type="term" value="F:L-leucine transmembrane transporter activity"/>
    <property type="evidence" value="ECO:0007669"/>
    <property type="project" value="TreeGrafter"/>
</dbReference>
<gene>
    <name evidence="10" type="primary">brnQ</name>
    <name evidence="10" type="ORF">GMA10_08675</name>
</gene>
<feature type="transmembrane region" description="Helical" evidence="9">
    <location>
        <begin position="156"/>
        <end position="176"/>
    </location>
</feature>
<dbReference type="Pfam" id="PF05525">
    <property type="entry name" value="Branch_AA_trans"/>
    <property type="match status" value="1"/>
</dbReference>